<feature type="signal peptide" evidence="6">
    <location>
        <begin position="1"/>
        <end position="25"/>
    </location>
</feature>
<evidence type="ECO:0000256" key="1">
    <source>
        <dbReference type="ARBA" id="ARBA00010838"/>
    </source>
</evidence>
<evidence type="ECO:0000256" key="6">
    <source>
        <dbReference type="SAM" id="SignalP"/>
    </source>
</evidence>
<dbReference type="FunFam" id="3.20.20.80:FF:000069">
    <property type="entry name" value="Beta-glucosidase 1"/>
    <property type="match status" value="1"/>
</dbReference>
<dbReference type="PRINTS" id="PR00131">
    <property type="entry name" value="GLHYDRLASE1"/>
</dbReference>
<dbReference type="PROSITE" id="PS00653">
    <property type="entry name" value="GLYCOSYL_HYDROL_F1_2"/>
    <property type="match status" value="1"/>
</dbReference>
<evidence type="ECO:0000256" key="3">
    <source>
        <dbReference type="ARBA" id="ARBA00022801"/>
    </source>
</evidence>
<dbReference type="AlphaFoldDB" id="A0ABD3AFR0"/>
<keyword evidence="2 6" id="KW-0732">Signal</keyword>
<dbReference type="GO" id="GO:0009821">
    <property type="term" value="P:alkaloid biosynthetic process"/>
    <property type="evidence" value="ECO:0007669"/>
    <property type="project" value="UniProtKB-ARBA"/>
</dbReference>
<accession>A0ABD3AFR0</accession>
<evidence type="ECO:0000256" key="4">
    <source>
        <dbReference type="ARBA" id="ARBA00023180"/>
    </source>
</evidence>
<comment type="caution">
    <text evidence="7">The sequence shown here is derived from an EMBL/GenBank/DDBJ whole genome shotgun (WGS) entry which is preliminary data.</text>
</comment>
<evidence type="ECO:0000313" key="8">
    <source>
        <dbReference type="Proteomes" id="UP001630127"/>
    </source>
</evidence>
<dbReference type="PANTHER" id="PTHR10353:SF29">
    <property type="entry name" value="BETA-GLUCOSIDASE 11"/>
    <property type="match status" value="1"/>
</dbReference>
<organism evidence="7 8">
    <name type="scientific">Cinchona calisaya</name>
    <dbReference type="NCBI Taxonomy" id="153742"/>
    <lineage>
        <taxon>Eukaryota</taxon>
        <taxon>Viridiplantae</taxon>
        <taxon>Streptophyta</taxon>
        <taxon>Embryophyta</taxon>
        <taxon>Tracheophyta</taxon>
        <taxon>Spermatophyta</taxon>
        <taxon>Magnoliopsida</taxon>
        <taxon>eudicotyledons</taxon>
        <taxon>Gunneridae</taxon>
        <taxon>Pentapetalae</taxon>
        <taxon>asterids</taxon>
        <taxon>lamiids</taxon>
        <taxon>Gentianales</taxon>
        <taxon>Rubiaceae</taxon>
        <taxon>Cinchonoideae</taxon>
        <taxon>Cinchoneae</taxon>
        <taxon>Cinchona</taxon>
    </lineage>
</organism>
<dbReference type="SUPFAM" id="SSF51445">
    <property type="entry name" value="(Trans)glycosidases"/>
    <property type="match status" value="1"/>
</dbReference>
<gene>
    <name evidence="7" type="ORF">ACH5RR_009336</name>
</gene>
<sequence>MMLKQRSFLLVLPISLQFMAIMVSGVDNFTRSDFPADFVFGASTSAYQVEGAVSGDGRAPSIWDTFVHGNAEYYNGATGDIACDEYHKYKEDIQHMVDTGLEAYRFSISWSRLIPYGRGPVNPKGLEYYNNLIDELILYGIQPHITLYHMDTPQALEDEYEGWLSQNMVRDFTAYADVCFKEFGDRVLHWTTLNEANSFAIGAYDNALLPPGRCSLPFGRTCTKGNSSTEPYVAAHNMLLAHSSVVKLYNRKYQAAQHGFVGLNIFAPWFLPYTKASEDVIAAQRALEFYIGWFLHPLVFGDYPDLIKKNAGTKIPVLTPHESKLVKGSFDFIGLNHYATFYVKDNSSSLKMETRDVNGDMAARIYFEPGDSSPDQDNGTSSGIYEVLEYLKKAYANPPTYIHENGQQTARNGTLNDTERVKYMHAYIGTLLDALRNGVSNTKGYFLWSFLDGFEVLGGYEYAFGLFYVDLNDKQLRRYPKQSAQWYSNFLKGGSIRTNEMTQFVNETFVSSKSHASQ</sequence>
<keyword evidence="3" id="KW-0378">Hydrolase</keyword>
<dbReference type="InterPro" id="IPR001360">
    <property type="entry name" value="Glyco_hydro_1"/>
</dbReference>
<reference evidence="7 8" key="1">
    <citation type="submission" date="2024-11" db="EMBL/GenBank/DDBJ databases">
        <title>A near-complete genome assembly of Cinchona calisaya.</title>
        <authorList>
            <person name="Lian D.C."/>
            <person name="Zhao X.W."/>
            <person name="Wei L."/>
        </authorList>
    </citation>
    <scope>NUCLEOTIDE SEQUENCE [LARGE SCALE GENOMIC DNA]</scope>
    <source>
        <tissue evidence="7">Nenye</tissue>
    </source>
</reference>
<evidence type="ECO:0008006" key="9">
    <source>
        <dbReference type="Google" id="ProtNLM"/>
    </source>
</evidence>
<name>A0ABD3AFR0_9GENT</name>
<dbReference type="Gene3D" id="3.20.20.80">
    <property type="entry name" value="Glycosidases"/>
    <property type="match status" value="1"/>
</dbReference>
<proteinExistence type="inferred from homology"/>
<evidence type="ECO:0000313" key="7">
    <source>
        <dbReference type="EMBL" id="KAL3530014.1"/>
    </source>
</evidence>
<evidence type="ECO:0000256" key="5">
    <source>
        <dbReference type="RuleBase" id="RU003690"/>
    </source>
</evidence>
<evidence type="ECO:0000256" key="2">
    <source>
        <dbReference type="ARBA" id="ARBA00022729"/>
    </source>
</evidence>
<feature type="chain" id="PRO_5044831630" description="Beta-glucosidase 11-like" evidence="6">
    <location>
        <begin position="26"/>
        <end position="518"/>
    </location>
</feature>
<keyword evidence="4" id="KW-0325">Glycoprotein</keyword>
<protein>
    <recommendedName>
        <fullName evidence="9">Beta-glucosidase 11-like</fullName>
    </recommendedName>
</protein>
<dbReference type="Pfam" id="PF00232">
    <property type="entry name" value="Glyco_hydro_1"/>
    <property type="match status" value="1"/>
</dbReference>
<dbReference type="InterPro" id="IPR017853">
    <property type="entry name" value="GH"/>
</dbReference>
<keyword evidence="8" id="KW-1185">Reference proteome</keyword>
<comment type="similarity">
    <text evidence="1 5">Belongs to the glycosyl hydrolase 1 family.</text>
</comment>
<dbReference type="EMBL" id="JBJUIK010000004">
    <property type="protein sequence ID" value="KAL3530014.1"/>
    <property type="molecule type" value="Genomic_DNA"/>
</dbReference>
<dbReference type="GO" id="GO:0016787">
    <property type="term" value="F:hydrolase activity"/>
    <property type="evidence" value="ECO:0007669"/>
    <property type="project" value="UniProtKB-KW"/>
</dbReference>
<dbReference type="InterPro" id="IPR033132">
    <property type="entry name" value="GH_1_N_CS"/>
</dbReference>
<dbReference type="PANTHER" id="PTHR10353">
    <property type="entry name" value="GLYCOSYL HYDROLASE"/>
    <property type="match status" value="1"/>
</dbReference>
<dbReference type="Proteomes" id="UP001630127">
    <property type="component" value="Unassembled WGS sequence"/>
</dbReference>